<keyword evidence="11" id="KW-1185">Reference proteome</keyword>
<dbReference type="PIRSF" id="PIRSF000524">
    <property type="entry name" value="SPT"/>
    <property type="match status" value="1"/>
</dbReference>
<keyword evidence="5" id="KW-0808">Transferase</keyword>
<dbReference type="GO" id="GO:0004760">
    <property type="term" value="F:L-serine-pyruvate transaminase activity"/>
    <property type="evidence" value="ECO:0007669"/>
    <property type="project" value="TreeGrafter"/>
</dbReference>
<evidence type="ECO:0000256" key="3">
    <source>
        <dbReference type="ARBA" id="ARBA00013049"/>
    </source>
</evidence>
<dbReference type="Gene3D" id="3.90.1150.10">
    <property type="entry name" value="Aspartate Aminotransferase, domain 1"/>
    <property type="match status" value="1"/>
</dbReference>
<dbReference type="EMBL" id="QEAO01000008">
    <property type="protein sequence ID" value="TPX35587.1"/>
    <property type="molecule type" value="Genomic_DNA"/>
</dbReference>
<sequence length="361" mass="38364">MSTPAASHMGPHFVEIFGQALDDMKVVFQAPTSQPYLIAGSGTLGWDVVATNFVEPGESVLILNTGLFGDRFGDCLETYGAKVTHLRSPFGSRASLEDIKTALTSVSKPYKAITITHIDTSSGVLSDAESISKLVHQVSPSTLVIVDAVCSAGAEVIRQDAWGLDVVLTGSQKALGAPPGLCVLMVSARGLETVNSRVAPPATYYASLKRWTPIMQGYMARKPGYFGTPPVQLITALGTSLRQIVTADGGMEGRWAKHATMNAHVKKFVQDKGLKLVPTKEGEANAMTAVYYPEGVTPASFLSGVFARGVQIAGGLHPDYATKYFRIGHMNVSAIEPSNGHVDKTLVAVAESLKENGYAHL</sequence>
<dbReference type="SUPFAM" id="SSF53383">
    <property type="entry name" value="PLP-dependent transferases"/>
    <property type="match status" value="1"/>
</dbReference>
<dbReference type="PANTHER" id="PTHR21152">
    <property type="entry name" value="AMINOTRANSFERASE CLASS V"/>
    <property type="match status" value="1"/>
</dbReference>
<dbReference type="Gene3D" id="3.40.640.10">
    <property type="entry name" value="Type I PLP-dependent aspartate aminotransferase-like (Major domain)"/>
    <property type="match status" value="1"/>
</dbReference>
<dbReference type="InterPro" id="IPR015422">
    <property type="entry name" value="PyrdxlP-dep_Trfase_small"/>
</dbReference>
<protein>
    <recommendedName>
        <fullName evidence="3">alanine--glyoxylate transaminase</fullName>
        <ecNumber evidence="3">2.6.1.44</ecNumber>
    </recommendedName>
</protein>
<dbReference type="GeneID" id="42003325"/>
<dbReference type="FunFam" id="3.40.640.10:FF:000027">
    <property type="entry name" value="Serine--pyruvate aminotransferase, mitochondrial"/>
    <property type="match status" value="1"/>
</dbReference>
<gene>
    <name evidence="10" type="ORF">SmJEL517_g02100</name>
</gene>
<keyword evidence="6 8" id="KW-0663">Pyridoxal phosphate</keyword>
<accession>A0A507C378</accession>
<evidence type="ECO:0000256" key="4">
    <source>
        <dbReference type="ARBA" id="ARBA00022576"/>
    </source>
</evidence>
<keyword evidence="10" id="KW-0670">Pyruvate</keyword>
<organism evidence="10 11">
    <name type="scientific">Synchytrium microbalum</name>
    <dbReference type="NCBI Taxonomy" id="1806994"/>
    <lineage>
        <taxon>Eukaryota</taxon>
        <taxon>Fungi</taxon>
        <taxon>Fungi incertae sedis</taxon>
        <taxon>Chytridiomycota</taxon>
        <taxon>Chytridiomycota incertae sedis</taxon>
        <taxon>Chytridiomycetes</taxon>
        <taxon>Synchytriales</taxon>
        <taxon>Synchytriaceae</taxon>
        <taxon>Synchytrium</taxon>
    </lineage>
</organism>
<feature type="modified residue" description="N6-(pyridoxal phosphate)lysine" evidence="8">
    <location>
        <position position="173"/>
    </location>
</feature>
<evidence type="ECO:0000313" key="10">
    <source>
        <dbReference type="EMBL" id="TPX35587.1"/>
    </source>
</evidence>
<comment type="similarity">
    <text evidence="2">Belongs to the class-V pyridoxal-phosphate-dependent aminotransferase family.</text>
</comment>
<feature type="binding site" evidence="7">
    <location>
        <position position="326"/>
    </location>
    <ligand>
        <name>substrate</name>
    </ligand>
</feature>
<dbReference type="Proteomes" id="UP000319731">
    <property type="component" value="Unassembled WGS sequence"/>
</dbReference>
<reference evidence="10 11" key="1">
    <citation type="journal article" date="2019" name="Sci. Rep.">
        <title>Comparative genomics of chytrid fungi reveal insights into the obligate biotrophic and pathogenic lifestyle of Synchytrium endobioticum.</title>
        <authorList>
            <person name="van de Vossenberg B.T.L.H."/>
            <person name="Warris S."/>
            <person name="Nguyen H.D.T."/>
            <person name="van Gent-Pelzer M.P.E."/>
            <person name="Joly D.L."/>
            <person name="van de Geest H.C."/>
            <person name="Bonants P.J.M."/>
            <person name="Smith D.S."/>
            <person name="Levesque C.A."/>
            <person name="van der Lee T.A.J."/>
        </authorList>
    </citation>
    <scope>NUCLEOTIDE SEQUENCE [LARGE SCALE GENOMIC DNA]</scope>
    <source>
        <strain evidence="10 11">JEL517</strain>
    </source>
</reference>
<dbReference type="RefSeq" id="XP_031026060.1">
    <property type="nucleotide sequence ID" value="XM_031168028.1"/>
</dbReference>
<dbReference type="InterPro" id="IPR015424">
    <property type="entry name" value="PyrdxlP-dep_Trfase"/>
</dbReference>
<dbReference type="InterPro" id="IPR000192">
    <property type="entry name" value="Aminotrans_V_dom"/>
</dbReference>
<dbReference type="OrthoDB" id="7403325at2759"/>
<keyword evidence="4" id="KW-0032">Aminotransferase</keyword>
<evidence type="ECO:0000256" key="6">
    <source>
        <dbReference type="ARBA" id="ARBA00022898"/>
    </source>
</evidence>
<evidence type="ECO:0000256" key="2">
    <source>
        <dbReference type="ARBA" id="ARBA00009236"/>
    </source>
</evidence>
<comment type="cofactor">
    <cofactor evidence="1 8">
        <name>pyridoxal 5'-phosphate</name>
        <dbReference type="ChEBI" id="CHEBI:597326"/>
    </cofactor>
</comment>
<dbReference type="FunFam" id="3.90.1150.10:FF:000049">
    <property type="entry name" value="Alanine-glyoxylate aminotransferase 1"/>
    <property type="match status" value="1"/>
</dbReference>
<dbReference type="InterPro" id="IPR024169">
    <property type="entry name" value="SP_NH2Trfase/AEP_transaminase"/>
</dbReference>
<comment type="caution">
    <text evidence="10">The sequence shown here is derived from an EMBL/GenBank/DDBJ whole genome shotgun (WGS) entry which is preliminary data.</text>
</comment>
<evidence type="ECO:0000259" key="9">
    <source>
        <dbReference type="Pfam" id="PF00266"/>
    </source>
</evidence>
<feature type="domain" description="Aminotransferase class V" evidence="9">
    <location>
        <begin position="6"/>
        <end position="317"/>
    </location>
</feature>
<dbReference type="EC" id="2.6.1.44" evidence="3"/>
<proteinExistence type="inferred from homology"/>
<dbReference type="PANTHER" id="PTHR21152:SF24">
    <property type="entry name" value="ALANINE--GLYOXYLATE AMINOTRANSFERASE 1"/>
    <property type="match status" value="1"/>
</dbReference>
<evidence type="ECO:0000256" key="7">
    <source>
        <dbReference type="PIRSR" id="PIRSR000524-1"/>
    </source>
</evidence>
<name>A0A507C378_9FUNG</name>
<dbReference type="GO" id="GO:0008453">
    <property type="term" value="F:alanine-glyoxylate transaminase activity"/>
    <property type="evidence" value="ECO:0007669"/>
    <property type="project" value="UniProtKB-EC"/>
</dbReference>
<dbReference type="Pfam" id="PF00266">
    <property type="entry name" value="Aminotran_5"/>
    <property type="match status" value="1"/>
</dbReference>
<dbReference type="STRING" id="1806994.A0A507C378"/>
<dbReference type="GO" id="GO:0019265">
    <property type="term" value="P:glycine biosynthetic process, by transamination of glyoxylate"/>
    <property type="evidence" value="ECO:0007669"/>
    <property type="project" value="TreeGrafter"/>
</dbReference>
<dbReference type="InterPro" id="IPR015421">
    <property type="entry name" value="PyrdxlP-dep_Trfase_major"/>
</dbReference>
<evidence type="ECO:0000256" key="1">
    <source>
        <dbReference type="ARBA" id="ARBA00001933"/>
    </source>
</evidence>
<dbReference type="GO" id="GO:0005777">
    <property type="term" value="C:peroxisome"/>
    <property type="evidence" value="ECO:0007669"/>
    <property type="project" value="TreeGrafter"/>
</dbReference>
<evidence type="ECO:0000256" key="8">
    <source>
        <dbReference type="PIRSR" id="PIRSR000524-50"/>
    </source>
</evidence>
<evidence type="ECO:0000313" key="11">
    <source>
        <dbReference type="Proteomes" id="UP000319731"/>
    </source>
</evidence>
<dbReference type="AlphaFoldDB" id="A0A507C378"/>
<evidence type="ECO:0000256" key="5">
    <source>
        <dbReference type="ARBA" id="ARBA00022679"/>
    </source>
</evidence>